<feature type="transmembrane region" description="Helical" evidence="1">
    <location>
        <begin position="336"/>
        <end position="358"/>
    </location>
</feature>
<dbReference type="InterPro" id="IPR055290">
    <property type="entry name" value="At3g26010-like"/>
</dbReference>
<keyword evidence="1" id="KW-0812">Transmembrane</keyword>
<keyword evidence="1" id="KW-0472">Membrane</keyword>
<feature type="domain" description="F-box" evidence="2">
    <location>
        <begin position="12"/>
        <end position="40"/>
    </location>
</feature>
<protein>
    <recommendedName>
        <fullName evidence="2">F-box domain-containing protein</fullName>
    </recommendedName>
</protein>
<name>A0A9E7GCD8_9LILI</name>
<dbReference type="InterPro" id="IPR036047">
    <property type="entry name" value="F-box-like_dom_sf"/>
</dbReference>
<dbReference type="SUPFAM" id="SSF81383">
    <property type="entry name" value="F-box domain"/>
    <property type="match status" value="1"/>
</dbReference>
<dbReference type="AlphaFoldDB" id="A0A9E7GCD8"/>
<dbReference type="Pfam" id="PF00646">
    <property type="entry name" value="F-box"/>
    <property type="match status" value="1"/>
</dbReference>
<evidence type="ECO:0000313" key="3">
    <source>
        <dbReference type="EMBL" id="URE09732.1"/>
    </source>
</evidence>
<organism evidence="3 4">
    <name type="scientific">Musa troglodytarum</name>
    <name type="common">fe'i banana</name>
    <dbReference type="NCBI Taxonomy" id="320322"/>
    <lineage>
        <taxon>Eukaryota</taxon>
        <taxon>Viridiplantae</taxon>
        <taxon>Streptophyta</taxon>
        <taxon>Embryophyta</taxon>
        <taxon>Tracheophyta</taxon>
        <taxon>Spermatophyta</taxon>
        <taxon>Magnoliopsida</taxon>
        <taxon>Liliopsida</taxon>
        <taxon>Zingiberales</taxon>
        <taxon>Musaceae</taxon>
        <taxon>Musa</taxon>
    </lineage>
</organism>
<dbReference type="Proteomes" id="UP001055439">
    <property type="component" value="Chromosome 6"/>
</dbReference>
<accession>A0A9E7GCD8</accession>
<keyword evidence="1" id="KW-1133">Transmembrane helix</keyword>
<dbReference type="Gene3D" id="1.20.1280.50">
    <property type="match status" value="1"/>
</dbReference>
<evidence type="ECO:0000313" key="4">
    <source>
        <dbReference type="Proteomes" id="UP001055439"/>
    </source>
</evidence>
<proteinExistence type="predicted"/>
<sequence>MARIPGDVVHYKILPRLPYKSLSRFKCVCKNWHHLISHDIVFAHEQSRHGSPISFGCVYQHKQSINFVPIDVPGELNVRITGPSSFSLPNGTERIRITAAVNGLLLLFLQRKRDEQNDSMRSINHQDAVGEFHYVWNFVTKEGHFIPEDDHRSWFVGLAFDPSITPACYRLVHLAQQRKGLQEEFSFEIYSSRTRKWTMSDHKIMIPEGKRIPWDVFCGGRIIYWNCSPYALWFEVDKDVAGCTLLPEAEDSGSQHALGVTNDGLLTSTRFSKNDTITIWTMSEDGAAVPDRSLPRRPPLAMEMRKVACAVLVAAASATGALAAEAPAPGPASASFAVTPAVGAVIGASVLSFFAFYLQ</sequence>
<dbReference type="InterPro" id="IPR001810">
    <property type="entry name" value="F-box_dom"/>
</dbReference>
<dbReference type="PANTHER" id="PTHR35546:SF130">
    <property type="entry name" value="EXPRESSED PROTEIN"/>
    <property type="match status" value="1"/>
</dbReference>
<evidence type="ECO:0000256" key="1">
    <source>
        <dbReference type="SAM" id="Phobius"/>
    </source>
</evidence>
<dbReference type="PANTHER" id="PTHR35546">
    <property type="entry name" value="F-BOX PROTEIN INTERACTION DOMAIN PROTEIN-RELATED"/>
    <property type="match status" value="1"/>
</dbReference>
<keyword evidence="4" id="KW-1185">Reference proteome</keyword>
<feature type="transmembrane region" description="Helical" evidence="1">
    <location>
        <begin position="307"/>
        <end position="324"/>
    </location>
</feature>
<dbReference type="OrthoDB" id="765391at2759"/>
<evidence type="ECO:0000259" key="2">
    <source>
        <dbReference type="Pfam" id="PF00646"/>
    </source>
</evidence>
<dbReference type="EMBL" id="CP097508">
    <property type="protein sequence ID" value="URE09732.1"/>
    <property type="molecule type" value="Genomic_DNA"/>
</dbReference>
<reference evidence="3" key="1">
    <citation type="submission" date="2022-05" db="EMBL/GenBank/DDBJ databases">
        <title>The Musa troglodytarum L. genome provides insights into the mechanism of non-climacteric behaviour and enrichment of carotenoids.</title>
        <authorList>
            <person name="Wang J."/>
        </authorList>
    </citation>
    <scope>NUCLEOTIDE SEQUENCE</scope>
    <source>
        <tissue evidence="3">Leaf</tissue>
    </source>
</reference>
<gene>
    <name evidence="3" type="ORF">MUK42_31252</name>
</gene>